<protein>
    <submittedName>
        <fullName evidence="1">Uncharacterized protein</fullName>
    </submittedName>
</protein>
<gene>
    <name evidence="1" type="ORF">EUGRSUZ_G00783</name>
</gene>
<name>A0A059BAW0_EUCGR</name>
<sequence>MSKLGSLSDFFSPPLSPLSCISFLLLPYTPHHAWSCPNLTQNPLPTALDLATTDSSMAVTAKSRSGRPWEATVGSYCELKNE</sequence>
<dbReference type="EMBL" id="KK198759">
    <property type="protein sequence ID" value="KCW63174.1"/>
    <property type="molecule type" value="Genomic_DNA"/>
</dbReference>
<accession>A0A059BAW0</accession>
<proteinExistence type="predicted"/>
<dbReference type="InParanoid" id="A0A059BAW0"/>
<evidence type="ECO:0000313" key="1">
    <source>
        <dbReference type="EMBL" id="KCW63174.1"/>
    </source>
</evidence>
<dbReference type="Gramene" id="KCW63174">
    <property type="protein sequence ID" value="KCW63174"/>
    <property type="gene ID" value="EUGRSUZ_G00783"/>
</dbReference>
<reference evidence="1" key="1">
    <citation type="submission" date="2013-07" db="EMBL/GenBank/DDBJ databases">
        <title>The genome of Eucalyptus grandis.</title>
        <authorList>
            <person name="Schmutz J."/>
            <person name="Hayes R."/>
            <person name="Myburg A."/>
            <person name="Tuskan G."/>
            <person name="Grattapaglia D."/>
            <person name="Rokhsar D.S."/>
        </authorList>
    </citation>
    <scope>NUCLEOTIDE SEQUENCE</scope>
    <source>
        <tissue evidence="1">Leaf extractions</tissue>
    </source>
</reference>
<organism evidence="1">
    <name type="scientific">Eucalyptus grandis</name>
    <name type="common">Flooded gum</name>
    <dbReference type="NCBI Taxonomy" id="71139"/>
    <lineage>
        <taxon>Eukaryota</taxon>
        <taxon>Viridiplantae</taxon>
        <taxon>Streptophyta</taxon>
        <taxon>Embryophyta</taxon>
        <taxon>Tracheophyta</taxon>
        <taxon>Spermatophyta</taxon>
        <taxon>Magnoliopsida</taxon>
        <taxon>eudicotyledons</taxon>
        <taxon>Gunneridae</taxon>
        <taxon>Pentapetalae</taxon>
        <taxon>rosids</taxon>
        <taxon>malvids</taxon>
        <taxon>Myrtales</taxon>
        <taxon>Myrtaceae</taxon>
        <taxon>Myrtoideae</taxon>
        <taxon>Eucalypteae</taxon>
        <taxon>Eucalyptus</taxon>
    </lineage>
</organism>
<dbReference type="AlphaFoldDB" id="A0A059BAW0"/>